<comment type="catalytic activity">
    <reaction evidence="1">
        <text>ATP + protein L-histidine = ADP + protein N-phospho-L-histidine.</text>
        <dbReference type="EC" id="2.7.13.3"/>
    </reaction>
</comment>
<keyword evidence="4" id="KW-1003">Cell membrane</keyword>
<keyword evidence="8" id="KW-0547">Nucleotide-binding</keyword>
<dbReference type="InterPro" id="IPR003661">
    <property type="entry name" value="HisK_dim/P_dom"/>
</dbReference>
<evidence type="ECO:0000256" key="8">
    <source>
        <dbReference type="ARBA" id="ARBA00022741"/>
    </source>
</evidence>
<evidence type="ECO:0000259" key="15">
    <source>
        <dbReference type="PROSITE" id="PS50885"/>
    </source>
</evidence>
<keyword evidence="12" id="KW-0902">Two-component regulatory system</keyword>
<keyword evidence="7 13" id="KW-0812">Transmembrane</keyword>
<evidence type="ECO:0000256" key="9">
    <source>
        <dbReference type="ARBA" id="ARBA00022777"/>
    </source>
</evidence>
<dbReference type="Gene3D" id="3.30.565.10">
    <property type="entry name" value="Histidine kinase-like ATPase, C-terminal domain"/>
    <property type="match status" value="1"/>
</dbReference>
<dbReference type="SMART" id="SM00388">
    <property type="entry name" value="HisKA"/>
    <property type="match status" value="1"/>
</dbReference>
<dbReference type="SMART" id="SM00304">
    <property type="entry name" value="HAMP"/>
    <property type="match status" value="1"/>
</dbReference>
<dbReference type="SUPFAM" id="SSF55874">
    <property type="entry name" value="ATPase domain of HSP90 chaperone/DNA topoisomerase II/histidine kinase"/>
    <property type="match status" value="1"/>
</dbReference>
<accession>A0ABX8S9W9</accession>
<dbReference type="Pfam" id="PF00672">
    <property type="entry name" value="HAMP"/>
    <property type="match status" value="1"/>
</dbReference>
<evidence type="ECO:0000256" key="13">
    <source>
        <dbReference type="SAM" id="Phobius"/>
    </source>
</evidence>
<protein>
    <recommendedName>
        <fullName evidence="3">histidine kinase</fullName>
        <ecNumber evidence="3">2.7.13.3</ecNumber>
    </recommendedName>
</protein>
<sequence>MSRSYLRVLSRYSPSLQQRVAAFAAAAVAMVVVLAALSVYLVISRYLSHDLDDQLRTRVHTIADSGAVEALNPTDLYALSSLGRDDLRVALVLPDRRQFSYGPAIPVGEPERAVADGEQIDSIRTTDGYRVAAARSQSGVAVVLAQPLTREQHILRRLGAVLLVVGSILICFAAAAGFAVARTGLRPVTRLRNATEEVARTGALRPIEVVGDDELADLSRSFNTMLFAVRESRGRQRQLIAAAGAELSTPLTSLRTNLELLISSAEPGAAQLDRDEREEIFADVLARMGELSTMVNNLVELARDDDPQRVTDDVELTELVRRAAATDTGRFEVQAPPALTVRADETALNRALGYLLETAATRAATDDPITVRVVQAPDRADVVVADHGAAAASTGLGMAIVRKVARTHGGVLHADSEATVFTLPLGTGN</sequence>
<organism evidence="16 17">
    <name type="scientific">Skermania pinensis</name>
    <dbReference type="NCBI Taxonomy" id="39122"/>
    <lineage>
        <taxon>Bacteria</taxon>
        <taxon>Bacillati</taxon>
        <taxon>Actinomycetota</taxon>
        <taxon>Actinomycetes</taxon>
        <taxon>Mycobacteriales</taxon>
        <taxon>Gordoniaceae</taxon>
        <taxon>Skermania</taxon>
    </lineage>
</organism>
<keyword evidence="9 16" id="KW-0418">Kinase</keyword>
<dbReference type="Pfam" id="PF00512">
    <property type="entry name" value="HisKA"/>
    <property type="match status" value="1"/>
</dbReference>
<keyword evidence="5" id="KW-0597">Phosphoprotein</keyword>
<evidence type="ECO:0000256" key="5">
    <source>
        <dbReference type="ARBA" id="ARBA00022553"/>
    </source>
</evidence>
<proteinExistence type="predicted"/>
<name>A0ABX8S9W9_9ACTN</name>
<feature type="transmembrane region" description="Helical" evidence="13">
    <location>
        <begin position="158"/>
        <end position="181"/>
    </location>
</feature>
<dbReference type="Gene3D" id="6.10.340.10">
    <property type="match status" value="1"/>
</dbReference>
<dbReference type="CDD" id="cd06225">
    <property type="entry name" value="HAMP"/>
    <property type="match status" value="1"/>
</dbReference>
<comment type="subcellular location">
    <subcellularLocation>
        <location evidence="2">Cell membrane</location>
        <topology evidence="2">Multi-pass membrane protein</topology>
    </subcellularLocation>
</comment>
<evidence type="ECO:0000313" key="16">
    <source>
        <dbReference type="EMBL" id="QXQ14617.1"/>
    </source>
</evidence>
<evidence type="ECO:0000256" key="10">
    <source>
        <dbReference type="ARBA" id="ARBA00022840"/>
    </source>
</evidence>
<dbReference type="PROSITE" id="PS50109">
    <property type="entry name" value="HIS_KIN"/>
    <property type="match status" value="1"/>
</dbReference>
<keyword evidence="11 13" id="KW-1133">Transmembrane helix</keyword>
<evidence type="ECO:0000256" key="6">
    <source>
        <dbReference type="ARBA" id="ARBA00022679"/>
    </source>
</evidence>
<feature type="transmembrane region" description="Helical" evidence="13">
    <location>
        <begin position="20"/>
        <end position="43"/>
    </location>
</feature>
<evidence type="ECO:0000256" key="2">
    <source>
        <dbReference type="ARBA" id="ARBA00004651"/>
    </source>
</evidence>
<keyword evidence="17" id="KW-1185">Reference proteome</keyword>
<dbReference type="EMBL" id="CP079105">
    <property type="protein sequence ID" value="QXQ14617.1"/>
    <property type="molecule type" value="Genomic_DNA"/>
</dbReference>
<dbReference type="InterPro" id="IPR050980">
    <property type="entry name" value="2C_sensor_his_kinase"/>
</dbReference>
<dbReference type="Proteomes" id="UP000887023">
    <property type="component" value="Chromosome"/>
</dbReference>
<evidence type="ECO:0000256" key="12">
    <source>
        <dbReference type="ARBA" id="ARBA00023012"/>
    </source>
</evidence>
<dbReference type="InterPro" id="IPR036890">
    <property type="entry name" value="HATPase_C_sf"/>
</dbReference>
<evidence type="ECO:0000256" key="7">
    <source>
        <dbReference type="ARBA" id="ARBA00022692"/>
    </source>
</evidence>
<dbReference type="RefSeq" id="WP_066468615.1">
    <property type="nucleotide sequence ID" value="NZ_CBCRUZ010000004.1"/>
</dbReference>
<keyword evidence="13" id="KW-0472">Membrane</keyword>
<evidence type="ECO:0000256" key="4">
    <source>
        <dbReference type="ARBA" id="ARBA00022475"/>
    </source>
</evidence>
<dbReference type="SMART" id="SM00387">
    <property type="entry name" value="HATPase_c"/>
    <property type="match status" value="1"/>
</dbReference>
<keyword evidence="6" id="KW-0808">Transferase</keyword>
<evidence type="ECO:0000256" key="3">
    <source>
        <dbReference type="ARBA" id="ARBA00012438"/>
    </source>
</evidence>
<dbReference type="InterPro" id="IPR003660">
    <property type="entry name" value="HAMP_dom"/>
</dbReference>
<dbReference type="EC" id="2.7.13.3" evidence="3"/>
<gene>
    <name evidence="16" type="ORF">KV203_04215</name>
</gene>
<dbReference type="InterPro" id="IPR003594">
    <property type="entry name" value="HATPase_dom"/>
</dbReference>
<dbReference type="Gene3D" id="1.10.287.130">
    <property type="match status" value="1"/>
</dbReference>
<evidence type="ECO:0000313" key="17">
    <source>
        <dbReference type="Proteomes" id="UP000887023"/>
    </source>
</evidence>
<dbReference type="CDD" id="cd00075">
    <property type="entry name" value="HATPase"/>
    <property type="match status" value="1"/>
</dbReference>
<keyword evidence="10" id="KW-0067">ATP-binding</keyword>
<feature type="domain" description="HAMP" evidence="15">
    <location>
        <begin position="182"/>
        <end position="234"/>
    </location>
</feature>
<evidence type="ECO:0000256" key="11">
    <source>
        <dbReference type="ARBA" id="ARBA00022989"/>
    </source>
</evidence>
<dbReference type="SUPFAM" id="SSF158472">
    <property type="entry name" value="HAMP domain-like"/>
    <property type="match status" value="1"/>
</dbReference>
<evidence type="ECO:0000256" key="1">
    <source>
        <dbReference type="ARBA" id="ARBA00000085"/>
    </source>
</evidence>
<dbReference type="PANTHER" id="PTHR44936:SF9">
    <property type="entry name" value="SENSOR PROTEIN CREC"/>
    <property type="match status" value="1"/>
</dbReference>
<dbReference type="InterPro" id="IPR005467">
    <property type="entry name" value="His_kinase_dom"/>
</dbReference>
<reference evidence="16" key="1">
    <citation type="submission" date="2021-07" db="EMBL/GenBank/DDBJ databases">
        <title>Candidatus Kaistella beijingensis sp. nov. isolated from a municipal wastewater treatment plant is involved in sludge foaming.</title>
        <authorList>
            <person name="Song Y."/>
            <person name="Liu S.-J."/>
        </authorList>
    </citation>
    <scope>NUCLEOTIDE SEQUENCE</scope>
    <source>
        <strain evidence="16">DSM 43998</strain>
    </source>
</reference>
<dbReference type="PANTHER" id="PTHR44936">
    <property type="entry name" value="SENSOR PROTEIN CREC"/>
    <property type="match status" value="1"/>
</dbReference>
<feature type="domain" description="Histidine kinase" evidence="14">
    <location>
        <begin position="242"/>
        <end position="429"/>
    </location>
</feature>
<dbReference type="CDD" id="cd00082">
    <property type="entry name" value="HisKA"/>
    <property type="match status" value="1"/>
</dbReference>
<evidence type="ECO:0000259" key="14">
    <source>
        <dbReference type="PROSITE" id="PS50109"/>
    </source>
</evidence>
<dbReference type="SUPFAM" id="SSF47384">
    <property type="entry name" value="Homodimeric domain of signal transducing histidine kinase"/>
    <property type="match status" value="1"/>
</dbReference>
<dbReference type="GO" id="GO:0016301">
    <property type="term" value="F:kinase activity"/>
    <property type="evidence" value="ECO:0007669"/>
    <property type="project" value="UniProtKB-KW"/>
</dbReference>
<dbReference type="InterPro" id="IPR036097">
    <property type="entry name" value="HisK_dim/P_sf"/>
</dbReference>
<dbReference type="PROSITE" id="PS50885">
    <property type="entry name" value="HAMP"/>
    <property type="match status" value="1"/>
</dbReference>